<protein>
    <submittedName>
        <fullName evidence="1">Uncharacterized protein</fullName>
    </submittedName>
</protein>
<gene>
    <name evidence="1" type="ORF">LBW55_24055</name>
</gene>
<dbReference type="RefSeq" id="WP_184849550.1">
    <property type="nucleotide sequence ID" value="NZ_JABZEH010000001.1"/>
</dbReference>
<dbReference type="EMBL" id="JAIVEX010000016">
    <property type="protein sequence ID" value="MDB0524690.1"/>
    <property type="molecule type" value="Genomic_DNA"/>
</dbReference>
<name>A0AAE3NMM0_RALSL</name>
<evidence type="ECO:0000313" key="2">
    <source>
        <dbReference type="Proteomes" id="UP001143674"/>
    </source>
</evidence>
<dbReference type="AlphaFoldDB" id="A0AAE3NMM0"/>
<sequence>MDEKIKEIEEWIYLISKDWYGATNLDELKKHLVSKEIYRQSEVTASGSKNAEGSAS</sequence>
<reference evidence="1" key="1">
    <citation type="submission" date="2021-09" db="EMBL/GenBank/DDBJ databases">
        <title>Genomic analysis of Ralstonia spp.</title>
        <authorList>
            <person name="Aburjaile F."/>
            <person name="Ariute J.C."/>
            <person name="Pais A.K.L."/>
            <person name="Albuquerque G.M.R."/>
            <person name="Silva A.M.F."/>
            <person name="Brenig B."/>
            <person name="Azevedo V."/>
            <person name="Matiuzzi M."/>
            <person name="Ramos R."/>
            <person name="Goes-Neto A."/>
            <person name="Soares S."/>
            <person name="Iseppon A.M.B."/>
            <person name="Souza E."/>
            <person name="Gama M."/>
        </authorList>
    </citation>
    <scope>NUCLEOTIDE SEQUENCE</scope>
    <source>
        <strain evidence="1">B4</strain>
    </source>
</reference>
<comment type="caution">
    <text evidence="1">The sequence shown here is derived from an EMBL/GenBank/DDBJ whole genome shotgun (WGS) entry which is preliminary data.</text>
</comment>
<organism evidence="1 2">
    <name type="scientific">Ralstonia solanacearum</name>
    <name type="common">Pseudomonas solanacearum</name>
    <dbReference type="NCBI Taxonomy" id="305"/>
    <lineage>
        <taxon>Bacteria</taxon>
        <taxon>Pseudomonadati</taxon>
        <taxon>Pseudomonadota</taxon>
        <taxon>Betaproteobacteria</taxon>
        <taxon>Burkholderiales</taxon>
        <taxon>Burkholderiaceae</taxon>
        <taxon>Ralstonia</taxon>
        <taxon>Ralstonia solanacearum species complex</taxon>
    </lineage>
</organism>
<proteinExistence type="predicted"/>
<evidence type="ECO:0000313" key="1">
    <source>
        <dbReference type="EMBL" id="MDB0524690.1"/>
    </source>
</evidence>
<dbReference type="Proteomes" id="UP001143674">
    <property type="component" value="Unassembled WGS sequence"/>
</dbReference>
<accession>A0AAE3NMM0</accession>